<feature type="region of interest" description="Disordered" evidence="2">
    <location>
        <begin position="290"/>
        <end position="346"/>
    </location>
</feature>
<gene>
    <name evidence="4" type="ORF">CANARDRAFT_27747</name>
</gene>
<dbReference type="GO" id="GO:0005634">
    <property type="term" value="C:nucleus"/>
    <property type="evidence" value="ECO:0007669"/>
    <property type="project" value="TreeGrafter"/>
</dbReference>
<dbReference type="GO" id="GO:0070761">
    <property type="term" value="C:pre-snoRNP complex"/>
    <property type="evidence" value="ECO:0007669"/>
    <property type="project" value="TreeGrafter"/>
</dbReference>
<evidence type="ECO:0000313" key="4">
    <source>
        <dbReference type="EMBL" id="ODV86553.1"/>
    </source>
</evidence>
<dbReference type="AlphaFoldDB" id="A0A1E4T460"/>
<dbReference type="EMBL" id="KV453850">
    <property type="protein sequence ID" value="ODV86553.1"/>
    <property type="molecule type" value="Genomic_DNA"/>
</dbReference>
<dbReference type="InterPro" id="IPR051639">
    <property type="entry name" value="BCD1"/>
</dbReference>
<dbReference type="OrthoDB" id="272357at2759"/>
<dbReference type="PANTHER" id="PTHR13483">
    <property type="entry name" value="BOX C_D SNORNA PROTEIN 1-RELATED"/>
    <property type="match status" value="1"/>
</dbReference>
<sequence>MNKTKYIKKGKIDGTDVQRDYNLLNKINRKIELGVNDIKSNKIISSKRNNNDRGRNSNGNPNKRRHFEDETNFVIKRGAKLKQLPMGMSRKLQNKSAFDAKKGKFFWTLEWLLVDSRVIVMNQFTSYKNAEDLTLQDIVPFKRFSKTLEEKGLVDMDSLKLDAEHITKVDDNYDVPLEMRIRALPEGETSIGAISIPSQEELAARGRLGPFPSGDHQHHRTVLREALSNVKSQLTYFVKSHKHKNTMVRMEADTKLSDVVRNRTFIEFPTIYVSLSYEFIGKDTVLAGKEEDELDNKKEVEDAVSDIEPTSESESESESSSSDSSDDGDSDDESSGPEEESAKKPI</sequence>
<reference evidence="5" key="1">
    <citation type="submission" date="2016-04" db="EMBL/GenBank/DDBJ databases">
        <title>Comparative genomics of biotechnologically important yeasts.</title>
        <authorList>
            <consortium name="DOE Joint Genome Institute"/>
            <person name="Riley R."/>
            <person name="Haridas S."/>
            <person name="Wolfe K.H."/>
            <person name="Lopes M.R."/>
            <person name="Hittinger C.T."/>
            <person name="Goker M."/>
            <person name="Salamov A."/>
            <person name="Wisecaver J."/>
            <person name="Long T.M."/>
            <person name="Aerts A.L."/>
            <person name="Barry K."/>
            <person name="Choi C."/>
            <person name="Clum A."/>
            <person name="Coughlan A.Y."/>
            <person name="Deshpande S."/>
            <person name="Douglass A.P."/>
            <person name="Hanson S.J."/>
            <person name="Klenk H.-P."/>
            <person name="Labutti K."/>
            <person name="Lapidus A."/>
            <person name="Lindquist E."/>
            <person name="Lipzen A."/>
            <person name="Meier-Kolthoff J.P."/>
            <person name="Ohm R.A."/>
            <person name="Otillar R.P."/>
            <person name="Pangilinan J."/>
            <person name="Peng Y."/>
            <person name="Rokas A."/>
            <person name="Rosa C.A."/>
            <person name="Scheuner C."/>
            <person name="Sibirny A.A."/>
            <person name="Slot J.C."/>
            <person name="Stielow J.B."/>
            <person name="Sun H."/>
            <person name="Kurtzman C.P."/>
            <person name="Blackwell M."/>
            <person name="Grigoriev I.V."/>
            <person name="Jeffries T.W."/>
        </authorList>
    </citation>
    <scope>NUCLEOTIDE SEQUENCE [LARGE SCALE GENOMIC DNA]</scope>
    <source>
        <strain evidence="5">NRRL YB-2248</strain>
    </source>
</reference>
<dbReference type="GO" id="GO:0000492">
    <property type="term" value="P:box C/D snoRNP assembly"/>
    <property type="evidence" value="ECO:0007669"/>
    <property type="project" value="TreeGrafter"/>
</dbReference>
<protein>
    <recommendedName>
        <fullName evidence="3">BCD1 alpha/beta domain-containing protein</fullName>
    </recommendedName>
</protein>
<feature type="compositionally biased region" description="Acidic residues" evidence="2">
    <location>
        <begin position="324"/>
        <end position="339"/>
    </location>
</feature>
<dbReference type="Pfam" id="PF25790">
    <property type="entry name" value="BCD1"/>
    <property type="match status" value="1"/>
</dbReference>
<evidence type="ECO:0000259" key="3">
    <source>
        <dbReference type="Pfam" id="PF25790"/>
    </source>
</evidence>
<proteinExistence type="predicted"/>
<dbReference type="PANTHER" id="PTHR13483:SF3">
    <property type="entry name" value="BOX C_D SNORNA PROTEIN 1"/>
    <property type="match status" value="1"/>
</dbReference>
<dbReference type="Proteomes" id="UP000094801">
    <property type="component" value="Unassembled WGS sequence"/>
</dbReference>
<keyword evidence="5" id="KW-1185">Reference proteome</keyword>
<feature type="region of interest" description="Disordered" evidence="2">
    <location>
        <begin position="44"/>
        <end position="68"/>
    </location>
</feature>
<accession>A0A1E4T460</accession>
<name>A0A1E4T460_9ASCO</name>
<dbReference type="InterPro" id="IPR057721">
    <property type="entry name" value="BCD1_alpha/beta"/>
</dbReference>
<evidence type="ECO:0000256" key="2">
    <source>
        <dbReference type="SAM" id="MobiDB-lite"/>
    </source>
</evidence>
<dbReference type="GO" id="GO:0048254">
    <property type="term" value="P:snoRNA localization"/>
    <property type="evidence" value="ECO:0007669"/>
    <property type="project" value="TreeGrafter"/>
</dbReference>
<organism evidence="4 5">
    <name type="scientific">[Candida] arabinofermentans NRRL YB-2248</name>
    <dbReference type="NCBI Taxonomy" id="983967"/>
    <lineage>
        <taxon>Eukaryota</taxon>
        <taxon>Fungi</taxon>
        <taxon>Dikarya</taxon>
        <taxon>Ascomycota</taxon>
        <taxon>Saccharomycotina</taxon>
        <taxon>Pichiomycetes</taxon>
        <taxon>Pichiales</taxon>
        <taxon>Pichiaceae</taxon>
        <taxon>Ogataea</taxon>
        <taxon>Ogataea/Candida clade</taxon>
    </lineage>
</organism>
<feature type="domain" description="BCD1 alpha/beta" evidence="3">
    <location>
        <begin position="75"/>
        <end position="281"/>
    </location>
</feature>
<evidence type="ECO:0000256" key="1">
    <source>
        <dbReference type="ARBA" id="ARBA00022553"/>
    </source>
</evidence>
<evidence type="ECO:0000313" key="5">
    <source>
        <dbReference type="Proteomes" id="UP000094801"/>
    </source>
</evidence>
<feature type="compositionally biased region" description="Acidic residues" evidence="2">
    <location>
        <begin position="302"/>
        <end position="317"/>
    </location>
</feature>
<keyword evidence="1" id="KW-0597">Phosphoprotein</keyword>
<dbReference type="GO" id="GO:0000463">
    <property type="term" value="P:maturation of LSU-rRNA from tricistronic rRNA transcript (SSU-rRNA, 5.8S rRNA, LSU-rRNA)"/>
    <property type="evidence" value="ECO:0007669"/>
    <property type="project" value="TreeGrafter"/>
</dbReference>
<dbReference type="STRING" id="983967.A0A1E4T460"/>